<dbReference type="RefSeq" id="XP_056490750.1">
    <property type="nucleotide sequence ID" value="XM_056628016.1"/>
</dbReference>
<reference evidence="1" key="1">
    <citation type="submission" date="2022-12" db="EMBL/GenBank/DDBJ databases">
        <authorList>
            <person name="Petersen C."/>
        </authorList>
    </citation>
    <scope>NUCLEOTIDE SEQUENCE</scope>
    <source>
        <strain evidence="1">IBT 29677</strain>
    </source>
</reference>
<protein>
    <recommendedName>
        <fullName evidence="3">F-box domain-containing protein</fullName>
    </recommendedName>
</protein>
<dbReference type="SUPFAM" id="SSF81383">
    <property type="entry name" value="F-box domain"/>
    <property type="match status" value="1"/>
</dbReference>
<evidence type="ECO:0000313" key="1">
    <source>
        <dbReference type="EMBL" id="KAJ5403508.1"/>
    </source>
</evidence>
<accession>A0A9W9W562</accession>
<dbReference type="AlphaFoldDB" id="A0A9W9W562"/>
<dbReference type="GeneID" id="81366996"/>
<evidence type="ECO:0008006" key="3">
    <source>
        <dbReference type="Google" id="ProtNLM"/>
    </source>
</evidence>
<keyword evidence="2" id="KW-1185">Reference proteome</keyword>
<dbReference type="InterPro" id="IPR036047">
    <property type="entry name" value="F-box-like_dom_sf"/>
</dbReference>
<gene>
    <name evidence="1" type="ORF">N7509_003379</name>
</gene>
<comment type="caution">
    <text evidence="1">The sequence shown here is derived from an EMBL/GenBank/DDBJ whole genome shotgun (WGS) entry which is preliminary data.</text>
</comment>
<dbReference type="Proteomes" id="UP001147747">
    <property type="component" value="Unassembled WGS sequence"/>
</dbReference>
<reference evidence="1" key="2">
    <citation type="journal article" date="2023" name="IMA Fungus">
        <title>Comparative genomic study of the Penicillium genus elucidates a diverse pangenome and 15 lateral gene transfer events.</title>
        <authorList>
            <person name="Petersen C."/>
            <person name="Sorensen T."/>
            <person name="Nielsen M.R."/>
            <person name="Sondergaard T.E."/>
            <person name="Sorensen J.L."/>
            <person name="Fitzpatrick D.A."/>
            <person name="Frisvad J.C."/>
            <person name="Nielsen K.L."/>
        </authorList>
    </citation>
    <scope>NUCLEOTIDE SEQUENCE</scope>
    <source>
        <strain evidence="1">IBT 29677</strain>
    </source>
</reference>
<dbReference type="EMBL" id="JAPZBU010000005">
    <property type="protein sequence ID" value="KAJ5403508.1"/>
    <property type="molecule type" value="Genomic_DNA"/>
</dbReference>
<dbReference type="OrthoDB" id="3800738at2759"/>
<evidence type="ECO:0000313" key="2">
    <source>
        <dbReference type="Proteomes" id="UP001147747"/>
    </source>
</evidence>
<proteinExistence type="predicted"/>
<organism evidence="1 2">
    <name type="scientific">Penicillium cosmopolitanum</name>
    <dbReference type="NCBI Taxonomy" id="1131564"/>
    <lineage>
        <taxon>Eukaryota</taxon>
        <taxon>Fungi</taxon>
        <taxon>Dikarya</taxon>
        <taxon>Ascomycota</taxon>
        <taxon>Pezizomycotina</taxon>
        <taxon>Eurotiomycetes</taxon>
        <taxon>Eurotiomycetidae</taxon>
        <taxon>Eurotiales</taxon>
        <taxon>Aspergillaceae</taxon>
        <taxon>Penicillium</taxon>
    </lineage>
</organism>
<sequence length="293" mass="34136">MQANGSHQQRALEMPEIVTLILRQMDMGTLLTSQRVCHMWADLIRESKTLQQDLYFLPTIHEDNKALRYRNSLLAEKFQFLNSLVDLNDEHKYAFEGSRECEWSDISLRNLDLLKSATKQEQYMRPEASWRRMLTHQPPLYTVGKFDGGSGRFGTRWTQSKSPEQVNGLRLETLFYWIANLLLQSECEISIYIGGSLTTDVKHVHHGRSTGWRSREVNGDWDRMVREFDLVLAQKFPFFGSCWFQDSDGEEEARKPTQNESILAQIHGLRQEMSRILHGLDFESYNEGSDHSI</sequence>
<name>A0A9W9W562_9EURO</name>